<proteinExistence type="predicted"/>
<accession>A0A8G0LQ04</accession>
<dbReference type="EMBL" id="CP075870">
    <property type="protein sequence ID" value="QYT06017.1"/>
    <property type="molecule type" value="Genomic_DNA"/>
</dbReference>
<sequence>MTPYYYTLRAKIITLESSRDNKWDEAHSHSAKGMNGEGREAWPGPAWASSFGIHRRTRICRRPVFRYDELVEAVMFDFLFGLNMQNVQLIAIRYNSNSARLGSHCTHHSHGDNQSIHTHTHIHTHTILNYYSGCLGLLCLGTHICL</sequence>
<protein>
    <submittedName>
        <fullName evidence="1">Uncharacterized protein</fullName>
    </submittedName>
</protein>
<dbReference type="AlphaFoldDB" id="A0A8G0LQ04"/>
<evidence type="ECO:0000313" key="2">
    <source>
        <dbReference type="Proteomes" id="UP000826661"/>
    </source>
</evidence>
<name>A0A8G0LQ04_9HYPO</name>
<evidence type="ECO:0000313" key="1">
    <source>
        <dbReference type="EMBL" id="QYT06017.1"/>
    </source>
</evidence>
<dbReference type="Proteomes" id="UP000826661">
    <property type="component" value="Chromosome VII"/>
</dbReference>
<reference evidence="1 2" key="1">
    <citation type="journal article" date="2021" name="BMC Genomics">
        <title>Telomere-to-telomere genome assembly of asparaginase-producing Trichoderma simmonsii.</title>
        <authorList>
            <person name="Chung D."/>
            <person name="Kwon Y.M."/>
            <person name="Yang Y."/>
        </authorList>
    </citation>
    <scope>NUCLEOTIDE SEQUENCE [LARGE SCALE GENOMIC DNA]</scope>
    <source>
        <strain evidence="1 2">GH-Sj1</strain>
    </source>
</reference>
<keyword evidence="2" id="KW-1185">Reference proteome</keyword>
<organism evidence="1 2">
    <name type="scientific">Trichoderma simmonsii</name>
    <dbReference type="NCBI Taxonomy" id="1491479"/>
    <lineage>
        <taxon>Eukaryota</taxon>
        <taxon>Fungi</taxon>
        <taxon>Dikarya</taxon>
        <taxon>Ascomycota</taxon>
        <taxon>Pezizomycotina</taxon>
        <taxon>Sordariomycetes</taxon>
        <taxon>Hypocreomycetidae</taxon>
        <taxon>Hypocreales</taxon>
        <taxon>Hypocreaceae</taxon>
        <taxon>Trichoderma</taxon>
    </lineage>
</organism>
<gene>
    <name evidence="1" type="ORF">H0G86_012882</name>
</gene>